<dbReference type="OrthoDB" id="1438357at2"/>
<keyword evidence="2" id="KW-1185">Reference proteome</keyword>
<gene>
    <name evidence="1" type="ORF">MED217_12374</name>
</gene>
<dbReference type="EMBL" id="AANC01000004">
    <property type="protein sequence ID" value="EAQ49652.1"/>
    <property type="molecule type" value="Genomic_DNA"/>
</dbReference>
<dbReference type="Proteomes" id="UP000001601">
    <property type="component" value="Unassembled WGS sequence"/>
</dbReference>
<dbReference type="eggNOG" id="ENOG502ZYWZ">
    <property type="taxonomic scope" value="Bacteria"/>
</dbReference>
<evidence type="ECO:0000313" key="1">
    <source>
        <dbReference type="EMBL" id="EAQ49652.1"/>
    </source>
</evidence>
<sequence>MKSLYFLMLIPLLGVFSCSHNIEDIPEVSQDLETLYFPNEERFNASSNENILIDLNDFKTYAELIAEMDKNACDGRGNILSFTEKNRLLKILVFKNCSKQTLFGCYGRVDLFDFQNDSLRSNFETNVSADLFPSKVRETLDTQINAPYFNKDELKRILISIDYATDRKNTSIENLKNTLRLITTTMTQVQETYQLDIPYYLEIDKTNITPPPPFFKEF</sequence>
<name>A3XLC1_LEEBM</name>
<evidence type="ECO:0008006" key="3">
    <source>
        <dbReference type="Google" id="ProtNLM"/>
    </source>
</evidence>
<dbReference type="STRING" id="398720.MED217_12374"/>
<dbReference type="PROSITE" id="PS51257">
    <property type="entry name" value="PROKAR_LIPOPROTEIN"/>
    <property type="match status" value="1"/>
</dbReference>
<dbReference type="AlphaFoldDB" id="A3XLC1"/>
<reference evidence="1 2" key="1">
    <citation type="journal article" date="2007" name="Nature">
        <title>Light stimulates growth of proteorhodopsin-containing marine Flavobacteria.</title>
        <authorList>
            <person name="Gomez-Consarnau L."/>
            <person name="Gonzalez J.M."/>
            <person name="Coll-Llado M."/>
            <person name="Gourdon P."/>
            <person name="Pascher T."/>
            <person name="Neutze R."/>
            <person name="Pedros-Alio C."/>
            <person name="Pinhassi J."/>
        </authorList>
    </citation>
    <scope>NUCLEOTIDE SEQUENCE [LARGE SCALE GENOMIC DNA]</scope>
    <source>
        <strain evidence="1 2">MED217</strain>
    </source>
</reference>
<protein>
    <recommendedName>
        <fullName evidence="3">Lipoprotein</fullName>
    </recommendedName>
</protein>
<dbReference type="HOGENOM" id="CLU_1265635_0_0_10"/>
<accession>A3XLC1</accession>
<organism evidence="1 2">
    <name type="scientific">Leeuwenhoekiella blandensis (strain CECT 7118 / CCUG 51940 / KCTC 22103 / MED217)</name>
    <name type="common">Flavobacterium sp. (strain MED217)</name>
    <dbReference type="NCBI Taxonomy" id="398720"/>
    <lineage>
        <taxon>Bacteria</taxon>
        <taxon>Pseudomonadati</taxon>
        <taxon>Bacteroidota</taxon>
        <taxon>Flavobacteriia</taxon>
        <taxon>Flavobacteriales</taxon>
        <taxon>Flavobacteriaceae</taxon>
        <taxon>Leeuwenhoekiella</taxon>
    </lineage>
</organism>
<evidence type="ECO:0000313" key="2">
    <source>
        <dbReference type="Proteomes" id="UP000001601"/>
    </source>
</evidence>
<comment type="caution">
    <text evidence="1">The sequence shown here is derived from an EMBL/GenBank/DDBJ whole genome shotgun (WGS) entry which is preliminary data.</text>
</comment>
<proteinExistence type="predicted"/>
<dbReference type="RefSeq" id="WP_009780831.1">
    <property type="nucleotide sequence ID" value="NZ_CH672395.1"/>
</dbReference>